<proteinExistence type="inferred from homology"/>
<reference evidence="6 7" key="1">
    <citation type="submission" date="2014-07" db="EMBL/GenBank/DDBJ databases">
        <title>Draft genome sequence of Thalassospira profundimaris 35.</title>
        <authorList>
            <person name="Lai Q."/>
            <person name="Shao Z."/>
        </authorList>
    </citation>
    <scope>NUCLEOTIDE SEQUENCE [LARGE SCALE GENOMIC DNA]</scope>
    <source>
        <strain evidence="6 7">35</strain>
    </source>
</reference>
<dbReference type="Pfam" id="PF13458">
    <property type="entry name" value="Peripla_BP_6"/>
    <property type="match status" value="1"/>
</dbReference>
<dbReference type="GO" id="GO:0006865">
    <property type="term" value="P:amino acid transport"/>
    <property type="evidence" value="ECO:0007669"/>
    <property type="project" value="UniProtKB-KW"/>
</dbReference>
<dbReference type="AlphaFoldDB" id="A0A367W2L4"/>
<accession>A0A367W2L4</accession>
<sequence length="423" mass="45402">MNNDDLKTKSGFGTVSRRSALKMGVGLAAVSAIGMPTILRAQEGPIRIGHLTPMTGFLGTLGQWAVEGIQMAAEEINAAGGIKGRMLEVSSEDSINPESAATKAQRLLERDKVDFLMGEISSASALAISEVATRNKKLFMALGPRSDVLRGDRCSPYMFCTDIPNTVMVNAVGSALKRDGMVDGKKFFTITSDYVFGHDLLAAAKNFLSANGGELIGDELVATDVTDFSAFILKIRQARPDVVCLNLAGNQVTNFVKQYAEFGLPFPTVGFNLNTADAWAAGVGNLAGTWPTVWYDTLQTPGSQAFVKAFQTKYGKTPENHAWIEYIALKIAAQAMTETGGANTADMVSYFESGAKFDILKDRPAYFRAADHQLIQEAYPFAVKPSGSYSDVHDMMQLGAAVPGPNEPLEAIYPSTDMATCKA</sequence>
<dbReference type="InterPro" id="IPR000709">
    <property type="entry name" value="Leu_Ile_Val-bd"/>
</dbReference>
<dbReference type="InterPro" id="IPR028081">
    <property type="entry name" value="Leu-bd"/>
</dbReference>
<dbReference type="Proteomes" id="UP000253226">
    <property type="component" value="Unassembled WGS sequence"/>
</dbReference>
<name>A0A367W2L4_9PROT</name>
<evidence type="ECO:0000313" key="7">
    <source>
        <dbReference type="Proteomes" id="UP000253226"/>
    </source>
</evidence>
<feature type="domain" description="Leucine-binding protein" evidence="5">
    <location>
        <begin position="45"/>
        <end position="386"/>
    </location>
</feature>
<keyword evidence="2" id="KW-0813">Transport</keyword>
<dbReference type="InterPro" id="IPR006311">
    <property type="entry name" value="TAT_signal"/>
</dbReference>
<evidence type="ECO:0000256" key="1">
    <source>
        <dbReference type="ARBA" id="ARBA00010062"/>
    </source>
</evidence>
<dbReference type="SUPFAM" id="SSF53822">
    <property type="entry name" value="Periplasmic binding protein-like I"/>
    <property type="match status" value="1"/>
</dbReference>
<dbReference type="PRINTS" id="PR00337">
    <property type="entry name" value="LEUILEVALBP"/>
</dbReference>
<dbReference type="EMBL" id="JPWF01000015">
    <property type="protein sequence ID" value="RCK32421.1"/>
    <property type="molecule type" value="Genomic_DNA"/>
</dbReference>
<comment type="similarity">
    <text evidence="1">Belongs to the leucine-binding protein family.</text>
</comment>
<evidence type="ECO:0000256" key="3">
    <source>
        <dbReference type="ARBA" id="ARBA00022729"/>
    </source>
</evidence>
<keyword evidence="3" id="KW-0732">Signal</keyword>
<evidence type="ECO:0000259" key="5">
    <source>
        <dbReference type="Pfam" id="PF13458"/>
    </source>
</evidence>
<dbReference type="PANTHER" id="PTHR30483:SF6">
    <property type="entry name" value="PERIPLASMIC BINDING PROTEIN OF ABC TRANSPORTER FOR NATURAL AMINO ACIDS"/>
    <property type="match status" value="1"/>
</dbReference>
<evidence type="ECO:0000256" key="2">
    <source>
        <dbReference type="ARBA" id="ARBA00022448"/>
    </source>
</evidence>
<gene>
    <name evidence="6" type="ORF">TH19_19255</name>
</gene>
<dbReference type="InterPro" id="IPR028082">
    <property type="entry name" value="Peripla_BP_I"/>
</dbReference>
<dbReference type="InterPro" id="IPR051010">
    <property type="entry name" value="BCAA_transport"/>
</dbReference>
<protein>
    <submittedName>
        <fullName evidence="6">ABC transporter substrate-binding protein</fullName>
    </submittedName>
</protein>
<organism evidence="6 7">
    <name type="scientific">Thalassospira profundimaris</name>
    <dbReference type="NCBI Taxonomy" id="502049"/>
    <lineage>
        <taxon>Bacteria</taxon>
        <taxon>Pseudomonadati</taxon>
        <taxon>Pseudomonadota</taxon>
        <taxon>Alphaproteobacteria</taxon>
        <taxon>Rhodospirillales</taxon>
        <taxon>Thalassospiraceae</taxon>
        <taxon>Thalassospira</taxon>
    </lineage>
</organism>
<keyword evidence="4" id="KW-0029">Amino-acid transport</keyword>
<dbReference type="RefSeq" id="WP_181846480.1">
    <property type="nucleotide sequence ID" value="NZ_JPWF01000015.1"/>
</dbReference>
<dbReference type="PROSITE" id="PS51318">
    <property type="entry name" value="TAT"/>
    <property type="match status" value="1"/>
</dbReference>
<comment type="caution">
    <text evidence="6">The sequence shown here is derived from an EMBL/GenBank/DDBJ whole genome shotgun (WGS) entry which is preliminary data.</text>
</comment>
<dbReference type="Gene3D" id="3.40.50.2300">
    <property type="match status" value="2"/>
</dbReference>
<dbReference type="PANTHER" id="PTHR30483">
    <property type="entry name" value="LEUCINE-SPECIFIC-BINDING PROTEIN"/>
    <property type="match status" value="1"/>
</dbReference>
<evidence type="ECO:0000313" key="6">
    <source>
        <dbReference type="EMBL" id="RCK32421.1"/>
    </source>
</evidence>
<evidence type="ECO:0000256" key="4">
    <source>
        <dbReference type="ARBA" id="ARBA00022970"/>
    </source>
</evidence>